<keyword evidence="3 7" id="KW-1133">Transmembrane helix</keyword>
<feature type="transmembrane region" description="Helical" evidence="7">
    <location>
        <begin position="201"/>
        <end position="220"/>
    </location>
</feature>
<dbReference type="PANTHER" id="PTHR33048">
    <property type="entry name" value="PTH11-LIKE INTEGRAL MEMBRANE PROTEIN (AFU_ORTHOLOGUE AFUA_5G11245)"/>
    <property type="match status" value="1"/>
</dbReference>
<feature type="domain" description="Rhodopsin" evidence="8">
    <location>
        <begin position="24"/>
        <end position="267"/>
    </location>
</feature>
<feature type="transmembrane region" description="Helical" evidence="7">
    <location>
        <begin position="82"/>
        <end position="105"/>
    </location>
</feature>
<sequence length="324" mass="35783">MAIAESLKALVISAIVVDTVGLGLRSFARARVQGSFGYDDAVLSFALVGYAVFVSFTLVALHYGYGVLTPEPWHDPTQAIKFFYICQLAYVLTSMIVKVGIALVLIRINVQRSIRHIIVIALTLFLISAIAFFFLLALQCRPISSIWGATEGSCYDYAIVRKSGIAYSAVDIAVNFLYSSLPIVILYGVQMSRRLKISAMFLLGIGFVSSIATVVRFKYIVQVPDRHKTLAKTKEIENNLVVIAWTHVEIFLAILATSLIAIRPLLRHAGEVIDTWRRGYASSQIKSDDEHELSNSRERTGSARSKGPGPNEYSSEVTLADDRL</sequence>
<proteinExistence type="inferred from homology"/>
<protein>
    <recommendedName>
        <fullName evidence="8">Rhodopsin domain-containing protein</fullName>
    </recommendedName>
</protein>
<feature type="compositionally biased region" description="Basic and acidic residues" evidence="6">
    <location>
        <begin position="286"/>
        <end position="301"/>
    </location>
</feature>
<feature type="region of interest" description="Disordered" evidence="6">
    <location>
        <begin position="284"/>
        <end position="324"/>
    </location>
</feature>
<comment type="subcellular location">
    <subcellularLocation>
        <location evidence="1">Membrane</location>
        <topology evidence="1">Multi-pass membrane protein</topology>
    </subcellularLocation>
</comment>
<feature type="transmembrane region" description="Helical" evidence="7">
    <location>
        <begin position="240"/>
        <end position="262"/>
    </location>
</feature>
<evidence type="ECO:0000259" key="8">
    <source>
        <dbReference type="Pfam" id="PF20684"/>
    </source>
</evidence>
<keyword evidence="4 7" id="KW-0472">Membrane</keyword>
<feature type="transmembrane region" description="Helical" evidence="7">
    <location>
        <begin position="6"/>
        <end position="28"/>
    </location>
</feature>
<dbReference type="InterPro" id="IPR049326">
    <property type="entry name" value="Rhodopsin_dom_fungi"/>
</dbReference>
<evidence type="ECO:0000256" key="1">
    <source>
        <dbReference type="ARBA" id="ARBA00004141"/>
    </source>
</evidence>
<dbReference type="AlphaFoldDB" id="A0A553I4L3"/>
<dbReference type="Proteomes" id="UP000319160">
    <property type="component" value="Unassembled WGS sequence"/>
</dbReference>
<feature type="transmembrane region" description="Helical" evidence="7">
    <location>
        <begin position="117"/>
        <end position="138"/>
    </location>
</feature>
<comment type="similarity">
    <text evidence="5">Belongs to the SAT4 family.</text>
</comment>
<keyword evidence="2 7" id="KW-0812">Transmembrane</keyword>
<evidence type="ECO:0000256" key="4">
    <source>
        <dbReference type="ARBA" id="ARBA00023136"/>
    </source>
</evidence>
<gene>
    <name evidence="9" type="ORF">FHL15_003834</name>
</gene>
<evidence type="ECO:0000256" key="5">
    <source>
        <dbReference type="ARBA" id="ARBA00038359"/>
    </source>
</evidence>
<evidence type="ECO:0000256" key="7">
    <source>
        <dbReference type="SAM" id="Phobius"/>
    </source>
</evidence>
<evidence type="ECO:0000256" key="6">
    <source>
        <dbReference type="SAM" id="MobiDB-lite"/>
    </source>
</evidence>
<reference evidence="10" key="1">
    <citation type="submission" date="2019-06" db="EMBL/GenBank/DDBJ databases">
        <title>Draft genome sequence of the griseofulvin-producing fungus Xylaria cubensis strain G536.</title>
        <authorList>
            <person name="Mead M.E."/>
            <person name="Raja H.A."/>
            <person name="Steenwyk J.L."/>
            <person name="Knowles S.L."/>
            <person name="Oberlies N.H."/>
            <person name="Rokas A."/>
        </authorList>
    </citation>
    <scope>NUCLEOTIDE SEQUENCE [LARGE SCALE GENOMIC DNA]</scope>
    <source>
        <strain evidence="10">G536</strain>
    </source>
</reference>
<feature type="transmembrane region" description="Helical" evidence="7">
    <location>
        <begin position="165"/>
        <end position="189"/>
    </location>
</feature>
<dbReference type="PANTHER" id="PTHR33048:SF96">
    <property type="entry name" value="INTEGRAL MEMBRANE PROTEIN"/>
    <property type="match status" value="1"/>
</dbReference>
<dbReference type="EMBL" id="VFLP01000017">
    <property type="protein sequence ID" value="TRX95142.1"/>
    <property type="molecule type" value="Genomic_DNA"/>
</dbReference>
<dbReference type="GO" id="GO:0016020">
    <property type="term" value="C:membrane"/>
    <property type="evidence" value="ECO:0007669"/>
    <property type="project" value="UniProtKB-SubCell"/>
</dbReference>
<comment type="caution">
    <text evidence="9">The sequence shown here is derived from an EMBL/GenBank/DDBJ whole genome shotgun (WGS) entry which is preliminary data.</text>
</comment>
<keyword evidence="10" id="KW-1185">Reference proteome</keyword>
<evidence type="ECO:0000313" key="9">
    <source>
        <dbReference type="EMBL" id="TRX95142.1"/>
    </source>
</evidence>
<feature type="transmembrane region" description="Helical" evidence="7">
    <location>
        <begin position="40"/>
        <end position="62"/>
    </location>
</feature>
<name>A0A553I4L3_9PEZI</name>
<organism evidence="9 10">
    <name type="scientific">Xylaria flabelliformis</name>
    <dbReference type="NCBI Taxonomy" id="2512241"/>
    <lineage>
        <taxon>Eukaryota</taxon>
        <taxon>Fungi</taxon>
        <taxon>Dikarya</taxon>
        <taxon>Ascomycota</taxon>
        <taxon>Pezizomycotina</taxon>
        <taxon>Sordariomycetes</taxon>
        <taxon>Xylariomycetidae</taxon>
        <taxon>Xylariales</taxon>
        <taxon>Xylariaceae</taxon>
        <taxon>Xylaria</taxon>
    </lineage>
</organism>
<dbReference type="OrthoDB" id="3897607at2759"/>
<evidence type="ECO:0000256" key="2">
    <source>
        <dbReference type="ARBA" id="ARBA00022692"/>
    </source>
</evidence>
<evidence type="ECO:0000313" key="10">
    <source>
        <dbReference type="Proteomes" id="UP000319160"/>
    </source>
</evidence>
<accession>A0A553I4L3</accession>
<evidence type="ECO:0000256" key="3">
    <source>
        <dbReference type="ARBA" id="ARBA00022989"/>
    </source>
</evidence>
<dbReference type="Pfam" id="PF20684">
    <property type="entry name" value="Fung_rhodopsin"/>
    <property type="match status" value="1"/>
</dbReference>
<dbReference type="InterPro" id="IPR052337">
    <property type="entry name" value="SAT4-like"/>
</dbReference>